<proteinExistence type="predicted"/>
<dbReference type="Proteomes" id="UP001500467">
    <property type="component" value="Unassembled WGS sequence"/>
</dbReference>
<dbReference type="PANTHER" id="PTHR23026:SF123">
    <property type="entry name" value="NAD(P)H NITROREDUCTASE RV3131-RELATED"/>
    <property type="match status" value="1"/>
</dbReference>
<gene>
    <name evidence="1" type="ORF">GCM10009675_25340</name>
</gene>
<organism evidence="1 2">
    <name type="scientific">Prauserella alba</name>
    <dbReference type="NCBI Taxonomy" id="176898"/>
    <lineage>
        <taxon>Bacteria</taxon>
        <taxon>Bacillati</taxon>
        <taxon>Actinomycetota</taxon>
        <taxon>Actinomycetes</taxon>
        <taxon>Pseudonocardiales</taxon>
        <taxon>Pseudonocardiaceae</taxon>
        <taxon>Prauserella</taxon>
    </lineage>
</organism>
<evidence type="ECO:0000313" key="1">
    <source>
        <dbReference type="EMBL" id="GAA1205481.1"/>
    </source>
</evidence>
<keyword evidence="2" id="KW-1185">Reference proteome</keyword>
<evidence type="ECO:0000313" key="2">
    <source>
        <dbReference type="Proteomes" id="UP001500467"/>
    </source>
</evidence>
<dbReference type="InterPro" id="IPR050627">
    <property type="entry name" value="Nitroreductase/BluB"/>
</dbReference>
<evidence type="ECO:0008006" key="3">
    <source>
        <dbReference type="Google" id="ProtNLM"/>
    </source>
</evidence>
<dbReference type="InterPro" id="IPR000415">
    <property type="entry name" value="Nitroreductase-like"/>
</dbReference>
<dbReference type="EMBL" id="BAAALM010000008">
    <property type="protein sequence ID" value="GAA1205481.1"/>
    <property type="molecule type" value="Genomic_DNA"/>
</dbReference>
<accession>A0ABN1VE67</accession>
<reference evidence="1 2" key="1">
    <citation type="journal article" date="2019" name="Int. J. Syst. Evol. Microbiol.">
        <title>The Global Catalogue of Microorganisms (GCM) 10K type strain sequencing project: providing services to taxonomists for standard genome sequencing and annotation.</title>
        <authorList>
            <consortium name="The Broad Institute Genomics Platform"/>
            <consortium name="The Broad Institute Genome Sequencing Center for Infectious Disease"/>
            <person name="Wu L."/>
            <person name="Ma J."/>
        </authorList>
    </citation>
    <scope>NUCLEOTIDE SEQUENCE [LARGE SCALE GENOMIC DNA]</scope>
    <source>
        <strain evidence="1 2">JCM 13022</strain>
    </source>
</reference>
<comment type="caution">
    <text evidence="1">The sequence shown here is derived from an EMBL/GenBank/DDBJ whole genome shotgun (WGS) entry which is preliminary data.</text>
</comment>
<name>A0ABN1VE67_9PSEU</name>
<dbReference type="SUPFAM" id="SSF55469">
    <property type="entry name" value="FMN-dependent nitroreductase-like"/>
    <property type="match status" value="1"/>
</dbReference>
<protein>
    <recommendedName>
        <fullName evidence="3">NAD(P)H nitroreductase</fullName>
    </recommendedName>
</protein>
<dbReference type="PANTHER" id="PTHR23026">
    <property type="entry name" value="NADPH NITROREDUCTASE"/>
    <property type="match status" value="1"/>
</dbReference>
<sequence>MLKTVRNKPGSRQLVRALAEAARVHADDPEYRTELATWSGRRISADGVPAASAPLPRSSEDVVTRVFSDPRLAQSPGAESEGDEATLLVLGTASDDRLSRLRAGEATSAVLLTATSAGLACCPLTEPLEVGSARERLREKVTDGSAPHMLLRVGWAPINADPLPATPRRAVTDVVRPLTEHATP</sequence>
<dbReference type="Gene3D" id="3.40.109.10">
    <property type="entry name" value="NADH Oxidase"/>
    <property type="match status" value="1"/>
</dbReference>